<dbReference type="Gramene" id="PAN09492">
    <property type="protein sequence ID" value="PAN09492"/>
    <property type="gene ID" value="PAHAL_2G027600"/>
</dbReference>
<dbReference type="GO" id="GO:0003700">
    <property type="term" value="F:DNA-binding transcription factor activity"/>
    <property type="evidence" value="ECO:0007669"/>
    <property type="project" value="InterPro"/>
</dbReference>
<accession>A0A2S3GVT2</accession>
<gene>
    <name evidence="4" type="ORF">PAHAL_2G027600</name>
</gene>
<dbReference type="PANTHER" id="PTHR45730">
    <property type="entry name" value="ZINC FINGER PROTEIN JAGGED"/>
    <property type="match status" value="1"/>
</dbReference>
<dbReference type="Proteomes" id="UP000243499">
    <property type="component" value="Chromosome 2"/>
</dbReference>
<sequence>MECSSSPRAPPRPPPPAAADLSLSLATATGGSNNAGDVGGTNVRLYPCLFCDKTFLKSQALGGHQNAHKEERSTSWNPDVYGNDAAAAAERFWFVGSAGGVATMSIPTLSHRGGHDHDEDPTFRAQMQRRRAMLFAPVSIRREMSAGAEGTPAGCDGTIDMLNWLRASVAPASPGSAAAATAACAGEDLDLELIL</sequence>
<feature type="compositionally biased region" description="Pro residues" evidence="2">
    <location>
        <begin position="8"/>
        <end position="17"/>
    </location>
</feature>
<dbReference type="AlphaFoldDB" id="A0A2S3GVT2"/>
<keyword evidence="1" id="KW-0863">Zinc-finger</keyword>
<evidence type="ECO:0000259" key="3">
    <source>
        <dbReference type="PROSITE" id="PS50157"/>
    </source>
</evidence>
<name>A0A2S3GVT2_9POAL</name>
<proteinExistence type="predicted"/>
<organism evidence="4">
    <name type="scientific">Panicum hallii</name>
    <dbReference type="NCBI Taxonomy" id="206008"/>
    <lineage>
        <taxon>Eukaryota</taxon>
        <taxon>Viridiplantae</taxon>
        <taxon>Streptophyta</taxon>
        <taxon>Embryophyta</taxon>
        <taxon>Tracheophyta</taxon>
        <taxon>Spermatophyta</taxon>
        <taxon>Magnoliopsida</taxon>
        <taxon>Liliopsida</taxon>
        <taxon>Poales</taxon>
        <taxon>Poaceae</taxon>
        <taxon>PACMAD clade</taxon>
        <taxon>Panicoideae</taxon>
        <taxon>Panicodae</taxon>
        <taxon>Paniceae</taxon>
        <taxon>Panicinae</taxon>
        <taxon>Panicum</taxon>
        <taxon>Panicum sect. Panicum</taxon>
    </lineage>
</organism>
<dbReference type="PROSITE" id="PS00028">
    <property type="entry name" value="ZINC_FINGER_C2H2_1"/>
    <property type="match status" value="1"/>
</dbReference>
<dbReference type="Gene3D" id="3.30.160.60">
    <property type="entry name" value="Classic Zinc Finger"/>
    <property type="match status" value="1"/>
</dbReference>
<keyword evidence="1" id="KW-0862">Zinc</keyword>
<keyword evidence="1" id="KW-0479">Metal-binding</keyword>
<evidence type="ECO:0000313" key="4">
    <source>
        <dbReference type="EMBL" id="PAN09492.1"/>
    </source>
</evidence>
<dbReference type="EMBL" id="CM008047">
    <property type="protein sequence ID" value="PAN09492.1"/>
    <property type="molecule type" value="Genomic_DNA"/>
</dbReference>
<feature type="region of interest" description="Disordered" evidence="2">
    <location>
        <begin position="1"/>
        <end position="20"/>
    </location>
</feature>
<dbReference type="InterPro" id="IPR013087">
    <property type="entry name" value="Znf_C2H2_type"/>
</dbReference>
<dbReference type="SUPFAM" id="SSF57667">
    <property type="entry name" value="beta-beta-alpha zinc fingers"/>
    <property type="match status" value="1"/>
</dbReference>
<dbReference type="PANTHER" id="PTHR45730:SF108">
    <property type="entry name" value="PROTEIN LATE FLOWERING"/>
    <property type="match status" value="1"/>
</dbReference>
<protein>
    <recommendedName>
        <fullName evidence="3">C2H2-type domain-containing protein</fullName>
    </recommendedName>
</protein>
<feature type="domain" description="C2H2-type" evidence="3">
    <location>
        <begin position="46"/>
        <end position="73"/>
    </location>
</feature>
<evidence type="ECO:0000256" key="1">
    <source>
        <dbReference type="PROSITE-ProRule" id="PRU00042"/>
    </source>
</evidence>
<reference evidence="4" key="1">
    <citation type="submission" date="2018-04" db="EMBL/GenBank/DDBJ databases">
        <title>WGS assembly of Panicum hallii.</title>
        <authorList>
            <person name="Lovell J."/>
            <person name="Jenkins J."/>
            <person name="Lowry D."/>
            <person name="Mamidi S."/>
            <person name="Sreedasyam A."/>
            <person name="Weng X."/>
            <person name="Barry K."/>
            <person name="Bonette J."/>
            <person name="Campitelli B."/>
            <person name="Daum C."/>
            <person name="Gordon S."/>
            <person name="Gould B."/>
            <person name="Lipzen A."/>
            <person name="Macqueen A."/>
            <person name="Palacio-Mejia J."/>
            <person name="Plott C."/>
            <person name="Shakirov E."/>
            <person name="Shu S."/>
            <person name="Yoshinaga Y."/>
            <person name="Zane M."/>
            <person name="Rokhsar D."/>
            <person name="Grimwood J."/>
            <person name="Schmutz J."/>
            <person name="Juenger T."/>
        </authorList>
    </citation>
    <scope>NUCLEOTIDE SEQUENCE [LARGE SCALE GENOMIC DNA]</scope>
    <source>
        <strain evidence="4">FIL2</strain>
    </source>
</reference>
<dbReference type="GO" id="GO:0008270">
    <property type="term" value="F:zinc ion binding"/>
    <property type="evidence" value="ECO:0007669"/>
    <property type="project" value="UniProtKB-KW"/>
</dbReference>
<dbReference type="InterPro" id="IPR036236">
    <property type="entry name" value="Znf_C2H2_sf"/>
</dbReference>
<dbReference type="InterPro" id="IPR045320">
    <property type="entry name" value="JAGGED/SL1-like"/>
</dbReference>
<dbReference type="PROSITE" id="PS50157">
    <property type="entry name" value="ZINC_FINGER_C2H2_2"/>
    <property type="match status" value="1"/>
</dbReference>
<evidence type="ECO:0000256" key="2">
    <source>
        <dbReference type="SAM" id="MobiDB-lite"/>
    </source>
</evidence>